<keyword evidence="1" id="KW-0472">Membrane</keyword>
<feature type="transmembrane region" description="Helical" evidence="1">
    <location>
        <begin position="56"/>
        <end position="75"/>
    </location>
</feature>
<reference evidence="2" key="1">
    <citation type="submission" date="2021-06" db="EMBL/GenBank/DDBJ databases">
        <authorList>
            <person name="Lee C.-S."/>
            <person name="Jin L."/>
        </authorList>
    </citation>
    <scope>NUCLEOTIDE SEQUENCE</scope>
    <source>
        <strain evidence="2">Con5</strain>
        <plasmid evidence="2">p5</plasmid>
    </source>
</reference>
<organism evidence="2 3">
    <name type="scientific">Gemmobacter fulvus</name>
    <dbReference type="NCBI Taxonomy" id="2840474"/>
    <lineage>
        <taxon>Bacteria</taxon>
        <taxon>Pseudomonadati</taxon>
        <taxon>Pseudomonadota</taxon>
        <taxon>Alphaproteobacteria</taxon>
        <taxon>Rhodobacterales</taxon>
        <taxon>Paracoccaceae</taxon>
        <taxon>Gemmobacter</taxon>
    </lineage>
</organism>
<keyword evidence="3" id="KW-1185">Reference proteome</keyword>
<evidence type="ECO:0000313" key="2">
    <source>
        <dbReference type="EMBL" id="QWK93149.1"/>
    </source>
</evidence>
<evidence type="ECO:0000313" key="3">
    <source>
        <dbReference type="Proteomes" id="UP000679352"/>
    </source>
</evidence>
<protein>
    <submittedName>
        <fullName evidence="2">Uncharacterized protein</fullName>
    </submittedName>
</protein>
<dbReference type="AlphaFoldDB" id="A0A975PBE3"/>
<accession>A0A975PBE3</accession>
<feature type="transmembrane region" description="Helical" evidence="1">
    <location>
        <begin position="20"/>
        <end position="41"/>
    </location>
</feature>
<sequence>MLPEIIASEKLRADALQRLIRGTLAGLAVFATLGTVTAVWINPFFVRMTPVGPWELGATTLTAILVGVIIGLWVPQCRLRTSGAGGVASFLGIACPTCNKVLMLIFGGPALLAWFDPVRPYLAVAGVIIMSFAAMRALRAYRDFRMSAGGTVNASSTSFGSNK</sequence>
<gene>
    <name evidence="2" type="ORF">KM031_22140</name>
</gene>
<proteinExistence type="predicted"/>
<name>A0A975PBE3_9RHOB</name>
<feature type="transmembrane region" description="Helical" evidence="1">
    <location>
        <begin position="121"/>
        <end position="138"/>
    </location>
</feature>
<feature type="transmembrane region" description="Helical" evidence="1">
    <location>
        <begin position="87"/>
        <end position="115"/>
    </location>
</feature>
<dbReference type="KEGG" id="gfu:KM031_22140"/>
<dbReference type="RefSeq" id="WP_215507479.1">
    <property type="nucleotide sequence ID" value="NZ_CP076366.1"/>
</dbReference>
<keyword evidence="2" id="KW-0614">Plasmid</keyword>
<keyword evidence="1" id="KW-0812">Transmembrane</keyword>
<keyword evidence="1" id="KW-1133">Transmembrane helix</keyword>
<dbReference type="Proteomes" id="UP000679352">
    <property type="component" value="Plasmid p5"/>
</dbReference>
<dbReference type="EMBL" id="CP076366">
    <property type="protein sequence ID" value="QWK93149.1"/>
    <property type="molecule type" value="Genomic_DNA"/>
</dbReference>
<evidence type="ECO:0000256" key="1">
    <source>
        <dbReference type="SAM" id="Phobius"/>
    </source>
</evidence>
<geneLocation type="plasmid" evidence="2 3">
    <name>p5</name>
</geneLocation>